<dbReference type="EMBL" id="JBAWKB010000001">
    <property type="protein sequence ID" value="MFH6770753.1"/>
    <property type="molecule type" value="Genomic_DNA"/>
</dbReference>
<reference evidence="2 3" key="1">
    <citation type="submission" date="2024-02" db="EMBL/GenBank/DDBJ databases">
        <title>A Gaetbulibacter species isolated from tidal flats and genomic insights of their niches.</title>
        <authorList>
            <person name="Ye Y."/>
        </authorList>
    </citation>
    <scope>NUCLEOTIDE SEQUENCE [LARGE SCALE GENOMIC DNA]</scope>
    <source>
        <strain evidence="2 3">KYW382</strain>
    </source>
</reference>
<dbReference type="Proteomes" id="UP001610100">
    <property type="component" value="Unassembled WGS sequence"/>
</dbReference>
<sequence>MKLITNQQLISLLPKFLFFAQILVFYFVFQACDTDPCDEGYTQIRENGMSICVPDYIMGIETSGDYGNRFYHDALGLIEFNNGIWTNQYGENVSSKL</sequence>
<comment type="caution">
    <text evidence="2">The sequence shown here is derived from an EMBL/GenBank/DDBJ whole genome shotgun (WGS) entry which is preliminary data.</text>
</comment>
<name>A0ABW7MWJ4_9FLAO</name>
<feature type="transmembrane region" description="Helical" evidence="1">
    <location>
        <begin position="12"/>
        <end position="29"/>
    </location>
</feature>
<evidence type="ECO:0000313" key="3">
    <source>
        <dbReference type="Proteomes" id="UP001610100"/>
    </source>
</evidence>
<organism evidence="2 3">
    <name type="scientific">Gaetbulibacter aestuarii</name>
    <dbReference type="NCBI Taxonomy" id="1502358"/>
    <lineage>
        <taxon>Bacteria</taxon>
        <taxon>Pseudomonadati</taxon>
        <taxon>Bacteroidota</taxon>
        <taxon>Flavobacteriia</taxon>
        <taxon>Flavobacteriales</taxon>
        <taxon>Flavobacteriaceae</taxon>
        <taxon>Gaetbulibacter</taxon>
    </lineage>
</organism>
<dbReference type="PROSITE" id="PS51257">
    <property type="entry name" value="PROKAR_LIPOPROTEIN"/>
    <property type="match status" value="1"/>
</dbReference>
<evidence type="ECO:0008006" key="4">
    <source>
        <dbReference type="Google" id="ProtNLM"/>
    </source>
</evidence>
<accession>A0ABW7MWJ4</accession>
<dbReference type="RefSeq" id="WP_344739255.1">
    <property type="nucleotide sequence ID" value="NZ_BAABAY010000001.1"/>
</dbReference>
<gene>
    <name evidence="2" type="ORF">V8G58_02315</name>
</gene>
<evidence type="ECO:0000256" key="1">
    <source>
        <dbReference type="SAM" id="Phobius"/>
    </source>
</evidence>
<keyword evidence="1" id="KW-1133">Transmembrane helix</keyword>
<keyword evidence="3" id="KW-1185">Reference proteome</keyword>
<protein>
    <recommendedName>
        <fullName evidence="4">WG repeat-containing protein</fullName>
    </recommendedName>
</protein>
<evidence type="ECO:0000313" key="2">
    <source>
        <dbReference type="EMBL" id="MFH6770753.1"/>
    </source>
</evidence>
<keyword evidence="1" id="KW-0812">Transmembrane</keyword>
<proteinExistence type="predicted"/>
<keyword evidence="1" id="KW-0472">Membrane</keyword>